<gene>
    <name evidence="1" type="ORF">BD310DRAFT_791586</name>
</gene>
<evidence type="ECO:0000313" key="1">
    <source>
        <dbReference type="EMBL" id="TBU61501.1"/>
    </source>
</evidence>
<dbReference type="Proteomes" id="UP000292082">
    <property type="component" value="Unassembled WGS sequence"/>
</dbReference>
<protein>
    <submittedName>
        <fullName evidence="1">Uncharacterized protein</fullName>
    </submittedName>
</protein>
<reference evidence="1 2" key="1">
    <citation type="submission" date="2019-01" db="EMBL/GenBank/DDBJ databases">
        <title>Draft genome sequences of three monokaryotic isolates of the white-rot basidiomycete fungus Dichomitus squalens.</title>
        <authorList>
            <consortium name="DOE Joint Genome Institute"/>
            <person name="Lopez S.C."/>
            <person name="Andreopoulos B."/>
            <person name="Pangilinan J."/>
            <person name="Lipzen A."/>
            <person name="Riley R."/>
            <person name="Ahrendt S."/>
            <person name="Ng V."/>
            <person name="Barry K."/>
            <person name="Daum C."/>
            <person name="Grigoriev I.V."/>
            <person name="Hilden K.S."/>
            <person name="Makela M.R."/>
            <person name="de Vries R.P."/>
        </authorList>
    </citation>
    <scope>NUCLEOTIDE SEQUENCE [LARGE SCALE GENOMIC DNA]</scope>
    <source>
        <strain evidence="1 2">CBS 464.89</strain>
    </source>
</reference>
<name>A0A4Q9Q3A5_9APHY</name>
<keyword evidence="2" id="KW-1185">Reference proteome</keyword>
<accession>A0A4Q9Q3A5</accession>
<evidence type="ECO:0000313" key="2">
    <source>
        <dbReference type="Proteomes" id="UP000292082"/>
    </source>
</evidence>
<feature type="non-terminal residue" evidence="1">
    <location>
        <position position="1"/>
    </location>
</feature>
<organism evidence="1 2">
    <name type="scientific">Dichomitus squalens</name>
    <dbReference type="NCBI Taxonomy" id="114155"/>
    <lineage>
        <taxon>Eukaryota</taxon>
        <taxon>Fungi</taxon>
        <taxon>Dikarya</taxon>
        <taxon>Basidiomycota</taxon>
        <taxon>Agaricomycotina</taxon>
        <taxon>Agaricomycetes</taxon>
        <taxon>Polyporales</taxon>
        <taxon>Polyporaceae</taxon>
        <taxon>Dichomitus</taxon>
    </lineage>
</organism>
<proteinExistence type="predicted"/>
<dbReference type="AlphaFoldDB" id="A0A4Q9Q3A5"/>
<feature type="non-terminal residue" evidence="1">
    <location>
        <position position="64"/>
    </location>
</feature>
<dbReference type="EMBL" id="ML145098">
    <property type="protein sequence ID" value="TBU61501.1"/>
    <property type="molecule type" value="Genomic_DNA"/>
</dbReference>
<sequence>ARYIPIYHCRCPSAQMLNCQILSGEMGVGRYEAALAISGKGRPVSSAVAMQHHWMMVLLMYKYP</sequence>